<dbReference type="InterPro" id="IPR032675">
    <property type="entry name" value="LRR_dom_sf"/>
</dbReference>
<dbReference type="Gene3D" id="2.60.120.260">
    <property type="entry name" value="Galactose-binding domain-like"/>
    <property type="match status" value="1"/>
</dbReference>
<evidence type="ECO:0000256" key="7">
    <source>
        <dbReference type="SAM" id="SignalP"/>
    </source>
</evidence>
<feature type="compositionally biased region" description="Low complexity" evidence="6">
    <location>
        <begin position="954"/>
        <end position="972"/>
    </location>
</feature>
<evidence type="ECO:0000256" key="5">
    <source>
        <dbReference type="ARBA" id="ARBA00033098"/>
    </source>
</evidence>
<evidence type="ECO:0000313" key="11">
    <source>
        <dbReference type="Proteomes" id="UP000637513"/>
    </source>
</evidence>
<evidence type="ECO:0000256" key="6">
    <source>
        <dbReference type="SAM" id="MobiDB-lite"/>
    </source>
</evidence>
<feature type="region of interest" description="Disordered" evidence="6">
    <location>
        <begin position="943"/>
        <end position="997"/>
    </location>
</feature>
<feature type="signal peptide" evidence="7">
    <location>
        <begin position="1"/>
        <end position="29"/>
    </location>
</feature>
<accession>A0ABR7MW41</accession>
<keyword evidence="11" id="KW-1185">Reference proteome</keyword>
<sequence>MRKIIGKRVGTCLLVFSMLFTGSGMTAMAKTTLKRGTDVETKTGSIVLDGNDIKADNVNGLTYKGFGMLSGNSTSDLLLDYKTQNPVKYAELMQYLFGGEYPIFTHVKLEMGNDRNNSTGPESATMRTKGESANVMRNPGWQIAADAKKINPKVKVSILSWNTPTWVTTTEEKYYWYKQSILAAYEKYGFMVDYINPNVNEKWNLRTDVANTKSFASWIAAEDASTIPDAEALKLYHKIKLIVSDEANVVSDSVTRKLKADADFMNAVDVVGYHYKTADDNNGGMTWLAQEQDKEVWNSEEQATFSNSAFRPANNNQDPTVTGTGLGGAGSALEMGNTVIKSFVESRRSHVIYQPVVGSFYEGAQFSFKELVSARDPWSGWMHYDAGLLVLAHISKFAVTGWENDDNTAGIWRGVPSASKASAIQSSSSNAVDGRNGGENYVTLAAPTKDNFSTVVVNDSEYPMTYTLKTTNMNLKADQKLEVWETRAADEGAFNENYMKCTQSLTADEQGVYHFAVQPYSTVTVTSLEVADSAEHTQKLPVEGKRTVLDTDRTGDVQNTEDAYLYADDFEYKGKTVPVLDGKGGFTGETQDYITARGGQKGAMARYTHTLNGAFEVYQSRNGNHVLRQQSDQTSTGVGSAWNAGDPVTTIGDFRWTNYTAAVDVLFERAAQGQYAQVGIRQTGSSHKITDSSGYSLKIKDNGEWALYRKTVTTDGKEPQALASGTVDEAQITPGTWFQIKLRGEGNLIKAYINNVEVGSYEDDTPITSGRVALGCSSTYTRFDNLAVTKINGFAPYYSEYIDNMETYDLTEQKNQKLEYNDKWSITCANQGMYVYQRSISKNTEAGATLSYTFDGTGFEILGENAGGKAKLNVTIDGKEYQTDASIKRASNMCTTYQVNGLENGKHTFTVEVAEGTLVVDAIAILGDIYTGSEVDVLPKEGTETNLPEEELPTEPVQTPQPTVTPTQEPTMIPTPQPTQIPQPTAGTSPTQKPTTETIKKGTNWKINGMVFEVTNAKKKTVKCKKAISKKVKKVTIPAVVVVSTKSGKQSFTVTEIAPKAFSNCKKLKKVVIGKNVTQIGKEAFSKDSSLQKITFQTTKLKKVGKNAIKGIAKKAVLTCPKKSKKAYQKIFTKKTGFQTKMKWK</sequence>
<keyword evidence="7" id="KW-0732">Signal</keyword>
<evidence type="ECO:0000256" key="2">
    <source>
        <dbReference type="ARBA" id="ARBA00012657"/>
    </source>
</evidence>
<dbReference type="InterPro" id="IPR001286">
    <property type="entry name" value="Glyco_hydro_59"/>
</dbReference>
<feature type="compositionally biased region" description="Polar residues" evidence="6">
    <location>
        <begin position="986"/>
        <end position="997"/>
    </location>
</feature>
<comment type="caution">
    <text evidence="10">The sequence shown here is derived from an EMBL/GenBank/DDBJ whole genome shotgun (WGS) entry which is preliminary data.</text>
</comment>
<evidence type="ECO:0000313" key="10">
    <source>
        <dbReference type="EMBL" id="MBC8558019.1"/>
    </source>
</evidence>
<dbReference type="EC" id="3.2.1.46" evidence="2"/>
<protein>
    <recommendedName>
        <fullName evidence="2">galactosylceramidase</fullName>
        <ecNumber evidence="2">3.2.1.46</ecNumber>
    </recommendedName>
    <alternativeName>
        <fullName evidence="5">Galactosylceramidase</fullName>
    </alternativeName>
</protein>
<dbReference type="Proteomes" id="UP000637513">
    <property type="component" value="Unassembled WGS sequence"/>
</dbReference>
<evidence type="ECO:0000259" key="8">
    <source>
        <dbReference type="Pfam" id="PF02057"/>
    </source>
</evidence>
<feature type="domain" description="Glycosyl hydrolase family 59 catalytic" evidence="8">
    <location>
        <begin position="63"/>
        <end position="395"/>
    </location>
</feature>
<feature type="chain" id="PRO_5046856443" description="galactosylceramidase" evidence="7">
    <location>
        <begin position="30"/>
        <end position="1145"/>
    </location>
</feature>
<organism evidence="10 11">
    <name type="scientific">Jutongia hominis</name>
    <dbReference type="NCBI Taxonomy" id="2763664"/>
    <lineage>
        <taxon>Bacteria</taxon>
        <taxon>Bacillati</taxon>
        <taxon>Bacillota</taxon>
        <taxon>Clostridia</taxon>
        <taxon>Lachnospirales</taxon>
        <taxon>Lachnospiraceae</taxon>
        <taxon>Jutongia</taxon>
    </lineage>
</organism>
<dbReference type="Gene3D" id="3.20.20.80">
    <property type="entry name" value="Glycosidases"/>
    <property type="match status" value="1"/>
</dbReference>
<evidence type="ECO:0000256" key="1">
    <source>
        <dbReference type="ARBA" id="ARBA00005637"/>
    </source>
</evidence>
<dbReference type="RefSeq" id="WP_249305485.1">
    <property type="nucleotide sequence ID" value="NZ_JACRSW010000032.1"/>
</dbReference>
<dbReference type="Gene3D" id="3.80.10.10">
    <property type="entry name" value="Ribonuclease Inhibitor"/>
    <property type="match status" value="1"/>
</dbReference>
<dbReference type="InterPro" id="IPR013785">
    <property type="entry name" value="Aldolase_TIM"/>
</dbReference>
<dbReference type="Gene3D" id="2.60.120.560">
    <property type="entry name" value="Exo-inulinase, domain 1"/>
    <property type="match status" value="1"/>
</dbReference>
<keyword evidence="3" id="KW-0443">Lipid metabolism</keyword>
<dbReference type="EMBL" id="JACRSW010000032">
    <property type="protein sequence ID" value="MBC8558019.1"/>
    <property type="molecule type" value="Genomic_DNA"/>
</dbReference>
<keyword evidence="4" id="KW-0442">Lipid degradation</keyword>
<dbReference type="InterPro" id="IPR026906">
    <property type="entry name" value="LRR_5"/>
</dbReference>
<evidence type="ECO:0000256" key="3">
    <source>
        <dbReference type="ARBA" id="ARBA00022919"/>
    </source>
</evidence>
<name>A0ABR7MW41_9FIRM</name>
<gene>
    <name evidence="10" type="ORF">H8700_09900</name>
</gene>
<dbReference type="Pfam" id="PF02057">
    <property type="entry name" value="Glyco_hydro_59"/>
    <property type="match status" value="1"/>
</dbReference>
<evidence type="ECO:0000256" key="4">
    <source>
        <dbReference type="ARBA" id="ARBA00022963"/>
    </source>
</evidence>
<dbReference type="InterPro" id="IPR017853">
    <property type="entry name" value="GH"/>
</dbReference>
<dbReference type="Pfam" id="PF13306">
    <property type="entry name" value="LRR_5"/>
    <property type="match status" value="1"/>
</dbReference>
<dbReference type="PANTHER" id="PTHR15172:SF1">
    <property type="entry name" value="GALACTOCEREBROSIDASE"/>
    <property type="match status" value="1"/>
</dbReference>
<evidence type="ECO:0000259" key="9">
    <source>
        <dbReference type="Pfam" id="PF21708"/>
    </source>
</evidence>
<dbReference type="PANTHER" id="PTHR15172">
    <property type="entry name" value="GALACTOCEREBROSIDASE"/>
    <property type="match status" value="1"/>
</dbReference>
<comment type="similarity">
    <text evidence="1">Belongs to the glycosyl hydrolase 59 family.</text>
</comment>
<proteinExistence type="inferred from homology"/>
<dbReference type="InterPro" id="IPR049162">
    <property type="entry name" value="GH59_C"/>
</dbReference>
<feature type="domain" description="Glycosyl hydrolase family 59 C-terminal lectin" evidence="9">
    <location>
        <begin position="613"/>
        <end position="790"/>
    </location>
</feature>
<reference evidence="10 11" key="1">
    <citation type="submission" date="2020-08" db="EMBL/GenBank/DDBJ databases">
        <title>Genome public.</title>
        <authorList>
            <person name="Liu C."/>
            <person name="Sun Q."/>
        </authorList>
    </citation>
    <scope>NUCLEOTIDE SEQUENCE [LARGE SCALE GENOMIC DNA]</scope>
    <source>
        <strain evidence="10 11">BX3</strain>
    </source>
</reference>
<dbReference type="InterPro" id="IPR049161">
    <property type="entry name" value="GH59_cat"/>
</dbReference>
<dbReference type="Gene3D" id="3.20.20.70">
    <property type="entry name" value="Aldolase class I"/>
    <property type="match status" value="1"/>
</dbReference>
<keyword evidence="3" id="KW-0746">Sphingolipid metabolism</keyword>
<dbReference type="Pfam" id="PF21708">
    <property type="entry name" value="Glyco_hydro_59_C"/>
    <property type="match status" value="1"/>
</dbReference>
<dbReference type="SUPFAM" id="SSF51445">
    <property type="entry name" value="(Trans)glycosidases"/>
    <property type="match status" value="1"/>
</dbReference>